<organism evidence="2 3">
    <name type="scientific">Usitatibacter palustris</name>
    <dbReference type="NCBI Taxonomy" id="2732487"/>
    <lineage>
        <taxon>Bacteria</taxon>
        <taxon>Pseudomonadati</taxon>
        <taxon>Pseudomonadota</taxon>
        <taxon>Betaproteobacteria</taxon>
        <taxon>Nitrosomonadales</taxon>
        <taxon>Usitatibacteraceae</taxon>
        <taxon>Usitatibacter</taxon>
    </lineage>
</organism>
<dbReference type="EMBL" id="CP053073">
    <property type="protein sequence ID" value="QJR13415.1"/>
    <property type="molecule type" value="Genomic_DNA"/>
</dbReference>
<dbReference type="AlphaFoldDB" id="A0A6M4H237"/>
<name>A0A6M4H237_9PROT</name>
<dbReference type="Pfam" id="PF12787">
    <property type="entry name" value="EcsC"/>
    <property type="match status" value="1"/>
</dbReference>
<evidence type="ECO:0000256" key="1">
    <source>
        <dbReference type="SAM" id="Phobius"/>
    </source>
</evidence>
<evidence type="ECO:0008006" key="4">
    <source>
        <dbReference type="Google" id="ProtNLM"/>
    </source>
</evidence>
<protein>
    <recommendedName>
        <fullName evidence="4">EcsC protein family protein</fullName>
    </recommendedName>
</protein>
<accession>A0A6M4H237</accession>
<dbReference type="InterPro" id="IPR024787">
    <property type="entry name" value="EcsC"/>
</dbReference>
<evidence type="ECO:0000313" key="2">
    <source>
        <dbReference type="EMBL" id="QJR13415.1"/>
    </source>
</evidence>
<gene>
    <name evidence="2" type="ORF">DSM104440_00198</name>
</gene>
<keyword evidence="1" id="KW-0812">Transmembrane</keyword>
<dbReference type="Proteomes" id="UP000503096">
    <property type="component" value="Chromosome"/>
</dbReference>
<keyword evidence="3" id="KW-1185">Reference proteome</keyword>
<dbReference type="PANTHER" id="PTHR41260:SF1">
    <property type="entry name" value="PROTEIN ECSC"/>
    <property type="match status" value="1"/>
</dbReference>
<dbReference type="PANTHER" id="PTHR41260">
    <property type="entry name" value="PROTEIN ECSC"/>
    <property type="match status" value="1"/>
</dbReference>
<keyword evidence="1" id="KW-1133">Transmembrane helix</keyword>
<proteinExistence type="predicted"/>
<dbReference type="KEGG" id="upl:DSM104440_00198"/>
<dbReference type="RefSeq" id="WP_212758159.1">
    <property type="nucleotide sequence ID" value="NZ_CP053073.1"/>
</dbReference>
<keyword evidence="1" id="KW-0472">Membrane</keyword>
<feature type="transmembrane region" description="Helical" evidence="1">
    <location>
        <begin position="83"/>
        <end position="102"/>
    </location>
</feature>
<evidence type="ECO:0000313" key="3">
    <source>
        <dbReference type="Proteomes" id="UP000503096"/>
    </source>
</evidence>
<reference evidence="2 3" key="1">
    <citation type="submission" date="2020-04" db="EMBL/GenBank/DDBJ databases">
        <title>Usitatibacter rugosus gen. nov., sp. nov. and Usitatibacter palustris sp. nov., novel members of Usitatibacteraceae fam. nov. within the order Nitrosomonadales isolated from soil.</title>
        <authorList>
            <person name="Huber K.J."/>
            <person name="Neumann-Schaal M."/>
            <person name="Geppert A."/>
            <person name="Luckner M."/>
            <person name="Wanner G."/>
            <person name="Overmann J."/>
        </authorList>
    </citation>
    <scope>NUCLEOTIDE SEQUENCE [LARGE SCALE GENOMIC DNA]</scope>
    <source>
        <strain evidence="2 3">Swamp67</strain>
    </source>
</reference>
<dbReference type="InParanoid" id="A0A6M4H237"/>
<sequence length="259" mass="26867">MLSKSELEDLKRAKQLLENPGLVAKLSSMLGSPVEKGLEMLPAKWQKSVHKASEAALMKAVQVAVSSLGAKTGGKSNERMHSMFAAASGAVGGAFGIAALAVELPVSTTVMLRSIAAIAASEGENPQHIDTKLACLTVFALGSTKDKSDNAAESGYFAARTALATAVSEASKFLAQKGLAKTGGPALVRLVALIGARFGVVVSEKAAMQAIPIIGAAGGAMINTVFIGHYQDMARGHFIVRRLEKIHGADPVRIAYEKA</sequence>